<dbReference type="Proteomes" id="UP000332487">
    <property type="component" value="Unassembled WGS sequence"/>
</dbReference>
<dbReference type="InterPro" id="IPR005502">
    <property type="entry name" value="Ribosyl_crysJ1"/>
</dbReference>
<feature type="binding site" evidence="3">
    <location>
        <position position="235"/>
    </location>
    <ligand>
        <name>Mg(2+)</name>
        <dbReference type="ChEBI" id="CHEBI:18420"/>
        <label>1</label>
    </ligand>
</feature>
<keyword evidence="2" id="KW-0378">Hydrolase</keyword>
<keyword evidence="5" id="KW-1185">Reference proteome</keyword>
<feature type="binding site" evidence="3">
    <location>
        <position position="462"/>
    </location>
    <ligand>
        <name>Mg(2+)</name>
        <dbReference type="ChEBI" id="CHEBI:18420"/>
        <label>1</label>
    </ligand>
</feature>
<dbReference type="Pfam" id="PF03747">
    <property type="entry name" value="ADP_ribosyl_GH"/>
    <property type="match status" value="1"/>
</dbReference>
<keyword evidence="3" id="KW-0479">Metal-binding</keyword>
<comment type="similarity">
    <text evidence="1">Belongs to the ADP-ribosylglycohydrolase family.</text>
</comment>
<evidence type="ECO:0000313" key="5">
    <source>
        <dbReference type="Proteomes" id="UP000332487"/>
    </source>
</evidence>
<dbReference type="AlphaFoldDB" id="C7DGF7"/>
<dbReference type="EMBL" id="GG697237">
    <property type="protein sequence ID" value="EET90485.1"/>
    <property type="molecule type" value="Genomic_DNA"/>
</dbReference>
<evidence type="ECO:0000256" key="2">
    <source>
        <dbReference type="ARBA" id="ARBA00022801"/>
    </source>
</evidence>
<keyword evidence="3" id="KW-0460">Magnesium</keyword>
<evidence type="ECO:0000256" key="1">
    <source>
        <dbReference type="ARBA" id="ARBA00010702"/>
    </source>
</evidence>
<accession>C7DGF7</accession>
<evidence type="ECO:0000313" key="4">
    <source>
        <dbReference type="EMBL" id="EET90485.1"/>
    </source>
</evidence>
<name>C7DGF7_MICA2</name>
<dbReference type="InterPro" id="IPR036705">
    <property type="entry name" value="Ribosyl_crysJ1_sf"/>
</dbReference>
<gene>
    <name evidence="4" type="ORF">UNLARM2_0158</name>
</gene>
<reference evidence="4 5" key="2">
    <citation type="journal article" date="2010" name="Proc. Natl. Acad. Sci. U.S.A.">
        <title>Enigmatic, ultrasmall, uncultivated Archaea.</title>
        <authorList>
            <person name="Baker B.J."/>
            <person name="Comolli L.R."/>
            <person name="Dick G.J."/>
            <person name="Hauser L.J."/>
            <person name="Hyatt D."/>
            <person name="Dill B.D."/>
            <person name="Land M.L."/>
            <person name="Verberkmoes N.C."/>
            <person name="Hettich R.L."/>
            <person name="Banfield J.F."/>
        </authorList>
    </citation>
    <scope>NUCLEOTIDE SEQUENCE [LARGE SCALE GENOMIC DNA]</scope>
    <source>
        <strain evidence="4">ARMAN-2</strain>
    </source>
</reference>
<organism evidence="4 5">
    <name type="scientific">Candidatus Micrarchaeum acidiphilum ARMAN-2</name>
    <dbReference type="NCBI Taxonomy" id="425595"/>
    <lineage>
        <taxon>Archaea</taxon>
        <taxon>Candidatus Micrarchaeota</taxon>
        <taxon>Candidatus Micrarchaeia</taxon>
        <taxon>Candidatus Micrarchaeales</taxon>
        <taxon>Candidatus Micrarchaeaceae</taxon>
        <taxon>Candidatus Micrarchaeum</taxon>
    </lineage>
</organism>
<dbReference type="GO" id="GO:0046872">
    <property type="term" value="F:metal ion binding"/>
    <property type="evidence" value="ECO:0007669"/>
    <property type="project" value="UniProtKB-KW"/>
</dbReference>
<feature type="binding site" evidence="3">
    <location>
        <position position="461"/>
    </location>
    <ligand>
        <name>Mg(2+)</name>
        <dbReference type="ChEBI" id="CHEBI:18420"/>
        <label>1</label>
    </ligand>
</feature>
<dbReference type="GO" id="GO:0016787">
    <property type="term" value="F:hydrolase activity"/>
    <property type="evidence" value="ECO:0007669"/>
    <property type="project" value="UniProtKB-KW"/>
</dbReference>
<feature type="binding site" evidence="3">
    <location>
        <position position="459"/>
    </location>
    <ligand>
        <name>Mg(2+)</name>
        <dbReference type="ChEBI" id="CHEBI:18420"/>
        <label>1</label>
    </ligand>
</feature>
<comment type="cofactor">
    <cofactor evidence="3">
        <name>Mg(2+)</name>
        <dbReference type="ChEBI" id="CHEBI:18420"/>
    </cofactor>
    <text evidence="3">Binds 2 magnesium ions per subunit.</text>
</comment>
<dbReference type="SUPFAM" id="SSF101478">
    <property type="entry name" value="ADP-ribosylglycohydrolase"/>
    <property type="match status" value="1"/>
</dbReference>
<sequence length="514" mass="57960">MNCGAYIKFDYLNLTVKIFGLTFEWKPKEGTEYLTHNTVHQSVVGQKVYIPTRVINRTVKIIIDGKIFQGSFSVSKGICTIRAKLDKEHRFLTSITNVKFDKKVTNSEKKIDYYGKKFKYPVVSITYTAEVTDTKKMKDITEDLSGYSNLEIMKKLFKDEVIKSKEPGFIYETRPKAKFAEFSRIEGMLLGIAIGDSLGNTSESMTPEQRKQEYGLITDYLPNKHAHNKPIGLPSDDTQLSFDTLEVILNKGRLDMEELAKVFSSHRIFGIGKTVKEFLRNYKDYKDPWYMSGVVGGAGNGALMRIAPVLISSLANKTENPRADTILATMLTHNSPLAIGSSVAFVNMLYEFVSLKKGSPDPDKLIKEFVEILEAFTGEARCNIRNTKIKSKFSGSAPTFIREALQFGYENNMTVEQFGEYFGSGAYVLETDTVLLYILSKYLNDPEEAIIQAVNYTKDNDTMASIVGAAMGALYGKARFKESWITKLSGRIRENDDGKIFEMIDRTKEFLSGK</sequence>
<proteinExistence type="inferred from homology"/>
<feature type="binding site" evidence="3">
    <location>
        <position position="237"/>
    </location>
    <ligand>
        <name>Mg(2+)</name>
        <dbReference type="ChEBI" id="CHEBI:18420"/>
        <label>1</label>
    </ligand>
</feature>
<feature type="binding site" evidence="3">
    <location>
        <position position="236"/>
    </location>
    <ligand>
        <name>Mg(2+)</name>
        <dbReference type="ChEBI" id="CHEBI:18420"/>
        <label>1</label>
    </ligand>
</feature>
<protein>
    <submittedName>
        <fullName evidence="4">ADP-ribosylation/Crystallin J1</fullName>
    </submittedName>
</protein>
<dbReference type="PANTHER" id="PTHR16222">
    <property type="entry name" value="ADP-RIBOSYLGLYCOHYDROLASE"/>
    <property type="match status" value="1"/>
</dbReference>
<dbReference type="InterPro" id="IPR050792">
    <property type="entry name" value="ADP-ribosylglycohydrolase"/>
</dbReference>
<dbReference type="PANTHER" id="PTHR16222:SF24">
    <property type="entry name" value="ADP-RIBOSYLHYDROLASE ARH3"/>
    <property type="match status" value="1"/>
</dbReference>
<reference evidence="4 5" key="1">
    <citation type="journal article" date="2009" name="Genome Biol.">
        <title>Community-wide analysis of microbial genome sequence signatures.</title>
        <authorList>
            <person name="Dick G.J."/>
            <person name="Andersson A.F."/>
            <person name="Baker B.J."/>
            <person name="Simmons S.L."/>
            <person name="Thomas B.C."/>
            <person name="Yelton A.P."/>
            <person name="Banfield J.F."/>
        </authorList>
    </citation>
    <scope>NUCLEOTIDE SEQUENCE [LARGE SCALE GENOMIC DNA]</scope>
    <source>
        <strain evidence="4">ARMAN-2</strain>
    </source>
</reference>
<dbReference type="Gene3D" id="1.10.4080.10">
    <property type="entry name" value="ADP-ribosylation/Crystallin J1"/>
    <property type="match status" value="1"/>
</dbReference>
<evidence type="ECO:0000256" key="3">
    <source>
        <dbReference type="PIRSR" id="PIRSR605502-1"/>
    </source>
</evidence>